<dbReference type="GO" id="GO:0016491">
    <property type="term" value="F:oxidoreductase activity"/>
    <property type="evidence" value="ECO:0007669"/>
    <property type="project" value="UniProtKB-KW"/>
</dbReference>
<dbReference type="AlphaFoldDB" id="A0A9Q6F3L7"/>
<dbReference type="Gene3D" id="3.40.50.720">
    <property type="entry name" value="NAD(P)-binding Rossmann-like Domain"/>
    <property type="match status" value="1"/>
</dbReference>
<proteinExistence type="inferred from homology"/>
<evidence type="ECO:0000313" key="4">
    <source>
        <dbReference type="Proteomes" id="UP000234803"/>
    </source>
</evidence>
<comment type="similarity">
    <text evidence="1">Belongs to the short-chain dehydrogenases/reductases (SDR) family.</text>
</comment>
<evidence type="ECO:0000256" key="2">
    <source>
        <dbReference type="ARBA" id="ARBA00023002"/>
    </source>
</evidence>
<evidence type="ECO:0000256" key="1">
    <source>
        <dbReference type="ARBA" id="ARBA00006484"/>
    </source>
</evidence>
<dbReference type="InterPro" id="IPR002347">
    <property type="entry name" value="SDR_fam"/>
</dbReference>
<comment type="caution">
    <text evidence="3">The sequence shown here is derived from an EMBL/GenBank/DDBJ whole genome shotgun (WGS) entry which is preliminary data.</text>
</comment>
<dbReference type="GO" id="GO:0008206">
    <property type="term" value="P:bile acid metabolic process"/>
    <property type="evidence" value="ECO:0007669"/>
    <property type="project" value="UniProtKB-ARBA"/>
</dbReference>
<dbReference type="NCBIfam" id="NF033173">
    <property type="entry name" value="anticapsin_BacC"/>
    <property type="match status" value="1"/>
</dbReference>
<evidence type="ECO:0000313" key="3">
    <source>
        <dbReference type="EMBL" id="PLS10070.1"/>
    </source>
</evidence>
<dbReference type="PRINTS" id="PR00080">
    <property type="entry name" value="SDRFAMILY"/>
</dbReference>
<dbReference type="Pfam" id="PF13561">
    <property type="entry name" value="adh_short_C2"/>
    <property type="match status" value="1"/>
</dbReference>
<dbReference type="CDD" id="cd05233">
    <property type="entry name" value="SDR_c"/>
    <property type="match status" value="1"/>
</dbReference>
<dbReference type="FunFam" id="3.40.50.720:FF:000084">
    <property type="entry name" value="Short-chain dehydrogenase reductase"/>
    <property type="match status" value="1"/>
</dbReference>
<sequence length="255" mass="27377">MIMNLTDKTVLITGGASGIGYAAVQAFLNQQANVVVADIDAAQGEVMVRQENNDRLHFVQTDITDEAACQHAVQSAINTFGGLDILINNAGIEIVAPIHEMELSDWNKVLQVNLTGMFLMSKHALKHMLAAGKGNIINTCSVGGVVAWPDIPAYNASKGGVLQLTRSMAVDYAKHQIRVNCVCPGIIDTPLNEKSFMENNEGTLEEIKKEKAKVNPMLKLGKPEEIANVMLFLASDLSSYMTGSAITADGGYTAQ</sequence>
<keyword evidence="2" id="KW-0560">Oxidoreductase</keyword>
<dbReference type="PANTHER" id="PTHR24321">
    <property type="entry name" value="DEHYDROGENASES, SHORT CHAIN"/>
    <property type="match status" value="1"/>
</dbReference>
<dbReference type="InterPro" id="IPR020904">
    <property type="entry name" value="Sc_DH/Rdtase_CS"/>
</dbReference>
<dbReference type="InterPro" id="IPR036291">
    <property type="entry name" value="NAD(P)-bd_dom_sf"/>
</dbReference>
<dbReference type="NCBIfam" id="NF005559">
    <property type="entry name" value="PRK07231.1"/>
    <property type="match status" value="1"/>
</dbReference>
<reference evidence="3 4" key="1">
    <citation type="submission" date="2017-12" db="EMBL/GenBank/DDBJ databases">
        <title>Comparative Functional Genomics of Dry Heat Resistant strains isolated from the Viking Spacecraft.</title>
        <authorList>
            <person name="Seuylemezian A."/>
            <person name="Cooper K."/>
            <person name="Vaishampayan P."/>
        </authorList>
    </citation>
    <scope>NUCLEOTIDE SEQUENCE [LARGE SCALE GENOMIC DNA]</scope>
    <source>
        <strain evidence="3 4">V48-19</strain>
    </source>
</reference>
<gene>
    <name evidence="3" type="primary">bacC</name>
    <name evidence="3" type="ORF">CUU63_01840</name>
</gene>
<dbReference type="PANTHER" id="PTHR24321:SF8">
    <property type="entry name" value="ESTRADIOL 17-BETA-DEHYDROGENASE 8-RELATED"/>
    <property type="match status" value="1"/>
</dbReference>
<dbReference type="EMBL" id="PGUV01000001">
    <property type="protein sequence ID" value="PLS10070.1"/>
    <property type="molecule type" value="Genomic_DNA"/>
</dbReference>
<accession>A0A9Q6F3L7</accession>
<organism evidence="3 4">
    <name type="scientific">Bacillus halotolerans</name>
    <dbReference type="NCBI Taxonomy" id="260554"/>
    <lineage>
        <taxon>Bacteria</taxon>
        <taxon>Bacillati</taxon>
        <taxon>Bacillota</taxon>
        <taxon>Bacilli</taxon>
        <taxon>Bacillales</taxon>
        <taxon>Bacillaceae</taxon>
        <taxon>Bacillus</taxon>
    </lineage>
</organism>
<dbReference type="SUPFAM" id="SSF51735">
    <property type="entry name" value="NAD(P)-binding Rossmann-fold domains"/>
    <property type="match status" value="1"/>
</dbReference>
<dbReference type="Proteomes" id="UP000234803">
    <property type="component" value="Unassembled WGS sequence"/>
</dbReference>
<protein>
    <submittedName>
        <fullName evidence="3">Dihydroanticapsin 7-dehydrogenase</fullName>
    </submittedName>
</protein>
<dbReference type="PRINTS" id="PR00081">
    <property type="entry name" value="GDHRDH"/>
</dbReference>
<dbReference type="PROSITE" id="PS00061">
    <property type="entry name" value="ADH_SHORT"/>
    <property type="match status" value="1"/>
</dbReference>
<name>A0A9Q6F3L7_9BACI</name>